<feature type="compositionally biased region" description="Basic residues" evidence="5">
    <location>
        <begin position="9"/>
        <end position="19"/>
    </location>
</feature>
<keyword evidence="3 4" id="KW-0687">Ribonucleoprotein</keyword>
<gene>
    <name evidence="4" type="primary">rplO</name>
    <name evidence="7" type="ORF">UY70_C0031G0026</name>
</gene>
<dbReference type="InterPro" id="IPR005749">
    <property type="entry name" value="Ribosomal_uL15_bac-type"/>
</dbReference>
<dbReference type="Pfam" id="PF00828">
    <property type="entry name" value="Ribosomal_L27A"/>
    <property type="match status" value="1"/>
</dbReference>
<keyword evidence="4" id="KW-0699">rRNA-binding</keyword>
<keyword evidence="4" id="KW-0694">RNA-binding</keyword>
<dbReference type="PATRIC" id="fig|1618674.3.peg.693"/>
<feature type="domain" description="Large ribosomal subunit protein uL15/eL18" evidence="6">
    <location>
        <begin position="80"/>
        <end position="155"/>
    </location>
</feature>
<evidence type="ECO:0000256" key="2">
    <source>
        <dbReference type="ARBA" id="ARBA00022980"/>
    </source>
</evidence>
<accession>A0A0G1X5J8</accession>
<reference evidence="7 8" key="1">
    <citation type="journal article" date="2015" name="Nature">
        <title>rRNA introns, odd ribosomes, and small enigmatic genomes across a large radiation of phyla.</title>
        <authorList>
            <person name="Brown C.T."/>
            <person name="Hug L.A."/>
            <person name="Thomas B.C."/>
            <person name="Sharon I."/>
            <person name="Castelle C.J."/>
            <person name="Singh A."/>
            <person name="Wilkins M.J."/>
            <person name="Williams K.H."/>
            <person name="Banfield J.F."/>
        </authorList>
    </citation>
    <scope>NUCLEOTIDE SEQUENCE [LARGE SCALE GENOMIC DNA]</scope>
</reference>
<dbReference type="Proteomes" id="UP000034185">
    <property type="component" value="Unassembled WGS sequence"/>
</dbReference>
<evidence type="ECO:0000256" key="4">
    <source>
        <dbReference type="HAMAP-Rule" id="MF_01341"/>
    </source>
</evidence>
<dbReference type="GO" id="GO:0003735">
    <property type="term" value="F:structural constituent of ribosome"/>
    <property type="evidence" value="ECO:0007669"/>
    <property type="project" value="InterPro"/>
</dbReference>
<dbReference type="InterPro" id="IPR030878">
    <property type="entry name" value="Ribosomal_uL15"/>
</dbReference>
<proteinExistence type="inferred from homology"/>
<feature type="compositionally biased region" description="Basic residues" evidence="5">
    <location>
        <begin position="55"/>
        <end position="67"/>
    </location>
</feature>
<evidence type="ECO:0000256" key="3">
    <source>
        <dbReference type="ARBA" id="ARBA00023274"/>
    </source>
</evidence>
<organism evidence="7 8">
    <name type="scientific">Candidatus Kaiserbacteria bacterium GW2011_GWB1_52_6</name>
    <dbReference type="NCBI Taxonomy" id="1618674"/>
    <lineage>
        <taxon>Bacteria</taxon>
        <taxon>Candidatus Kaiseribacteriota</taxon>
    </lineage>
</organism>
<dbReference type="GO" id="GO:0006412">
    <property type="term" value="P:translation"/>
    <property type="evidence" value="ECO:0007669"/>
    <property type="project" value="UniProtKB-UniRule"/>
</dbReference>
<comment type="caution">
    <text evidence="7">The sequence shown here is derived from an EMBL/GenBank/DDBJ whole genome shotgun (WGS) entry which is preliminary data.</text>
</comment>
<dbReference type="PANTHER" id="PTHR12934:SF11">
    <property type="entry name" value="LARGE RIBOSOMAL SUBUNIT PROTEIN UL15M"/>
    <property type="match status" value="1"/>
</dbReference>
<dbReference type="HAMAP" id="MF_01341">
    <property type="entry name" value="Ribosomal_uL15"/>
    <property type="match status" value="1"/>
</dbReference>
<evidence type="ECO:0000313" key="7">
    <source>
        <dbReference type="EMBL" id="KKW26256.1"/>
    </source>
</evidence>
<comment type="function">
    <text evidence="4">Binds to the 23S rRNA.</text>
</comment>
<dbReference type="GO" id="GO:0022625">
    <property type="term" value="C:cytosolic large ribosomal subunit"/>
    <property type="evidence" value="ECO:0007669"/>
    <property type="project" value="TreeGrafter"/>
</dbReference>
<name>A0A0G1X5J8_9BACT</name>
<dbReference type="InterPro" id="IPR021131">
    <property type="entry name" value="Ribosomal_uL15/eL18"/>
</dbReference>
<comment type="similarity">
    <text evidence="1 4">Belongs to the universal ribosomal protein uL15 family.</text>
</comment>
<keyword evidence="2 4" id="KW-0689">Ribosomal protein</keyword>
<dbReference type="PANTHER" id="PTHR12934">
    <property type="entry name" value="50S RIBOSOMAL PROTEIN L15"/>
    <property type="match status" value="1"/>
</dbReference>
<evidence type="ECO:0000259" key="6">
    <source>
        <dbReference type="Pfam" id="PF00828"/>
    </source>
</evidence>
<sequence>MANLNVLKRTGKRPYRRVGRGQSSTRGKQSGRGGKGQTARAGNKRRPELRDIIKKIPKRRGYGKNRGRTVDGTIQDAVAISVERLGTIFESGAEVTRHSFIERGLVHARKGQVVKIVGPSTKLGASGLTKKLVIKGVATTATARAAIEKAGGSIEANSR</sequence>
<feature type="compositionally biased region" description="Basic and acidic residues" evidence="5">
    <location>
        <begin position="45"/>
        <end position="54"/>
    </location>
</feature>
<dbReference type="EMBL" id="LCRA01000031">
    <property type="protein sequence ID" value="KKW26256.1"/>
    <property type="molecule type" value="Genomic_DNA"/>
</dbReference>
<protein>
    <recommendedName>
        <fullName evidence="4">Large ribosomal subunit protein uL15</fullName>
    </recommendedName>
</protein>
<evidence type="ECO:0000313" key="8">
    <source>
        <dbReference type="Proteomes" id="UP000034185"/>
    </source>
</evidence>
<evidence type="ECO:0000256" key="1">
    <source>
        <dbReference type="ARBA" id="ARBA00007320"/>
    </source>
</evidence>
<feature type="region of interest" description="Disordered" evidence="5">
    <location>
        <begin position="1"/>
        <end position="69"/>
    </location>
</feature>
<dbReference type="Gene3D" id="3.100.10.10">
    <property type="match status" value="1"/>
</dbReference>
<dbReference type="GO" id="GO:0019843">
    <property type="term" value="F:rRNA binding"/>
    <property type="evidence" value="ECO:0007669"/>
    <property type="project" value="UniProtKB-UniRule"/>
</dbReference>
<dbReference type="AlphaFoldDB" id="A0A0G1X5J8"/>
<comment type="subunit">
    <text evidence="4">Part of the 50S ribosomal subunit.</text>
</comment>
<dbReference type="InterPro" id="IPR036227">
    <property type="entry name" value="Ribosomal_uL15/eL18_sf"/>
</dbReference>
<evidence type="ECO:0000256" key="5">
    <source>
        <dbReference type="SAM" id="MobiDB-lite"/>
    </source>
</evidence>
<dbReference type="SUPFAM" id="SSF52080">
    <property type="entry name" value="Ribosomal proteins L15p and L18e"/>
    <property type="match status" value="1"/>
</dbReference>